<evidence type="ECO:0000256" key="5">
    <source>
        <dbReference type="PROSITE-ProRule" id="PRU00169"/>
    </source>
</evidence>
<dbReference type="SUPFAM" id="SSF52540">
    <property type="entry name" value="P-loop containing nucleoside triphosphate hydrolases"/>
    <property type="match status" value="1"/>
</dbReference>
<dbReference type="EMBL" id="AP021874">
    <property type="protein sequence ID" value="BBO71847.1"/>
    <property type="molecule type" value="Genomic_DNA"/>
</dbReference>
<name>A0A5K7Z5H6_9BACT</name>
<dbReference type="Pfam" id="PF00072">
    <property type="entry name" value="Response_reg"/>
    <property type="match status" value="1"/>
</dbReference>
<dbReference type="Proteomes" id="UP000427906">
    <property type="component" value="Chromosome"/>
</dbReference>
<dbReference type="InterPro" id="IPR027417">
    <property type="entry name" value="P-loop_NTPase"/>
</dbReference>
<dbReference type="KEGG" id="dalk:DSCA_57770"/>
<keyword evidence="9" id="KW-1185">Reference proteome</keyword>
<dbReference type="SUPFAM" id="SSF46689">
    <property type="entry name" value="Homeodomain-like"/>
    <property type="match status" value="1"/>
</dbReference>
<evidence type="ECO:0000259" key="6">
    <source>
        <dbReference type="PROSITE" id="PS50045"/>
    </source>
</evidence>
<dbReference type="GO" id="GO:0043565">
    <property type="term" value="F:sequence-specific DNA binding"/>
    <property type="evidence" value="ECO:0007669"/>
    <property type="project" value="InterPro"/>
</dbReference>
<dbReference type="InterPro" id="IPR011006">
    <property type="entry name" value="CheY-like_superfamily"/>
</dbReference>
<reference evidence="8 9" key="1">
    <citation type="submission" date="2019-11" db="EMBL/GenBank/DDBJ databases">
        <title>Comparative genomics of hydrocarbon-degrading Desulfosarcina strains.</title>
        <authorList>
            <person name="Watanabe M."/>
            <person name="Kojima H."/>
            <person name="Fukui M."/>
        </authorList>
    </citation>
    <scope>NUCLEOTIDE SEQUENCE [LARGE SCALE GENOMIC DNA]</scope>
    <source>
        <strain evidence="8 9">PL12</strain>
    </source>
</reference>
<feature type="domain" description="Sigma-54 factor interaction" evidence="6">
    <location>
        <begin position="185"/>
        <end position="414"/>
    </location>
</feature>
<dbReference type="InterPro" id="IPR002197">
    <property type="entry name" value="HTH_Fis"/>
</dbReference>
<dbReference type="Pfam" id="PF00158">
    <property type="entry name" value="Sigma54_activat"/>
    <property type="match status" value="1"/>
</dbReference>
<dbReference type="InterPro" id="IPR025944">
    <property type="entry name" value="Sigma_54_int_dom_CS"/>
</dbReference>
<dbReference type="PROSITE" id="PS00688">
    <property type="entry name" value="SIGMA54_INTERACT_3"/>
    <property type="match status" value="1"/>
</dbReference>
<dbReference type="Gene3D" id="1.10.10.60">
    <property type="entry name" value="Homeodomain-like"/>
    <property type="match status" value="1"/>
</dbReference>
<dbReference type="PANTHER" id="PTHR32071:SF119">
    <property type="entry name" value="SIGMA L-DEPENDENT TRANSCRIPTIONAL REGULATOR YPLP-RELATED"/>
    <property type="match status" value="1"/>
</dbReference>
<dbReference type="RefSeq" id="WP_155319626.1">
    <property type="nucleotide sequence ID" value="NZ_AP021874.1"/>
</dbReference>
<dbReference type="Gene3D" id="3.40.50.2300">
    <property type="match status" value="1"/>
</dbReference>
<dbReference type="InterPro" id="IPR009057">
    <property type="entry name" value="Homeodomain-like_sf"/>
</dbReference>
<dbReference type="OrthoDB" id="5496274at2"/>
<feature type="domain" description="Response regulatory" evidence="7">
    <location>
        <begin position="7"/>
        <end position="131"/>
    </location>
</feature>
<dbReference type="GO" id="GO:0006355">
    <property type="term" value="P:regulation of DNA-templated transcription"/>
    <property type="evidence" value="ECO:0007669"/>
    <property type="project" value="InterPro"/>
</dbReference>
<gene>
    <name evidence="8" type="ORF">DSCA_57770</name>
</gene>
<evidence type="ECO:0000256" key="3">
    <source>
        <dbReference type="ARBA" id="ARBA00023015"/>
    </source>
</evidence>
<dbReference type="Pfam" id="PF25601">
    <property type="entry name" value="AAA_lid_14"/>
    <property type="match status" value="1"/>
</dbReference>
<dbReference type="CDD" id="cd00009">
    <property type="entry name" value="AAA"/>
    <property type="match status" value="1"/>
</dbReference>
<dbReference type="Gene3D" id="1.10.8.60">
    <property type="match status" value="1"/>
</dbReference>
<keyword evidence="3" id="KW-0805">Transcription regulation</keyword>
<sequence>MTENAKRVLLVDDEEKLLQSIALRMKVLGFAPFTAASGMAAIDIATKNKIDMAIVDLQMPDMNGLVTITKLKEIHPGLKTVLLTGHGSDKVKQATESLNALYFEKDEMGAFWEFIKKLNDDGNVVVIRPTAESPRTSDDGVHRPAPFPANEIEIHPRRDRFETVDQVARPSTGPNPPGGMGRLRIVGETTAMQELRKNIERAASLDCRVTLRGEPGTGKELAARAIHAGSMRRAHRFLAINCANFSSEQLAGQLLGYKSGNLSEAIRTRDGIFSSGRVGTLLFDQVEEMPLNMQDQLQSILDMADGQPSGSLKETGLDIRILVATDTDLAKRVESGLFRKGIYDRLKLFELSIPPLRERRDDIHPLLRYFFDKFRQEMEKPVEAISLDVVRRLVDYDFPGNVRELKHIVERAVILAEGKTIERKHLPLRFLENPNKAPSTKPGEFSTLAELEKRYIVEVLEANHGNKSRTAQVLGISRAALWRKLKQLKAEGPDHG</sequence>
<evidence type="ECO:0000313" key="8">
    <source>
        <dbReference type="EMBL" id="BBO71847.1"/>
    </source>
</evidence>
<dbReference type="PRINTS" id="PR01590">
    <property type="entry name" value="HTHFIS"/>
</dbReference>
<dbReference type="InterPro" id="IPR002078">
    <property type="entry name" value="Sigma_54_int"/>
</dbReference>
<keyword evidence="4" id="KW-0804">Transcription</keyword>
<dbReference type="InterPro" id="IPR001789">
    <property type="entry name" value="Sig_transdc_resp-reg_receiver"/>
</dbReference>
<dbReference type="InterPro" id="IPR058031">
    <property type="entry name" value="AAA_lid_NorR"/>
</dbReference>
<dbReference type="GO" id="GO:0005524">
    <property type="term" value="F:ATP binding"/>
    <property type="evidence" value="ECO:0007669"/>
    <property type="project" value="UniProtKB-KW"/>
</dbReference>
<evidence type="ECO:0000259" key="7">
    <source>
        <dbReference type="PROSITE" id="PS50110"/>
    </source>
</evidence>
<evidence type="ECO:0000256" key="2">
    <source>
        <dbReference type="ARBA" id="ARBA00022840"/>
    </source>
</evidence>
<dbReference type="Pfam" id="PF02954">
    <property type="entry name" value="HTH_8"/>
    <property type="match status" value="1"/>
</dbReference>
<evidence type="ECO:0000313" key="9">
    <source>
        <dbReference type="Proteomes" id="UP000427906"/>
    </source>
</evidence>
<evidence type="ECO:0000256" key="1">
    <source>
        <dbReference type="ARBA" id="ARBA00022741"/>
    </source>
</evidence>
<dbReference type="Gene3D" id="3.40.50.300">
    <property type="entry name" value="P-loop containing nucleotide triphosphate hydrolases"/>
    <property type="match status" value="1"/>
</dbReference>
<keyword evidence="1" id="KW-0547">Nucleotide-binding</keyword>
<dbReference type="AlphaFoldDB" id="A0A5K7Z5H6"/>
<proteinExistence type="predicted"/>
<organism evidence="8 9">
    <name type="scientific">Desulfosarcina alkanivorans</name>
    <dbReference type="NCBI Taxonomy" id="571177"/>
    <lineage>
        <taxon>Bacteria</taxon>
        <taxon>Pseudomonadati</taxon>
        <taxon>Thermodesulfobacteriota</taxon>
        <taxon>Desulfobacteria</taxon>
        <taxon>Desulfobacterales</taxon>
        <taxon>Desulfosarcinaceae</taxon>
        <taxon>Desulfosarcina</taxon>
    </lineage>
</organism>
<dbReference type="SMART" id="SM00448">
    <property type="entry name" value="REC"/>
    <property type="match status" value="1"/>
</dbReference>
<dbReference type="PROSITE" id="PS50110">
    <property type="entry name" value="RESPONSE_REGULATORY"/>
    <property type="match status" value="1"/>
</dbReference>
<keyword evidence="2" id="KW-0067">ATP-binding</keyword>
<protein>
    <submittedName>
        <fullName evidence="8">Acetoacetate metabolism regulatory protein AtoC</fullName>
    </submittedName>
</protein>
<evidence type="ECO:0000256" key="4">
    <source>
        <dbReference type="ARBA" id="ARBA00023163"/>
    </source>
</evidence>
<feature type="modified residue" description="4-aspartylphosphate" evidence="5">
    <location>
        <position position="56"/>
    </location>
</feature>
<dbReference type="GO" id="GO:0000160">
    <property type="term" value="P:phosphorelay signal transduction system"/>
    <property type="evidence" value="ECO:0007669"/>
    <property type="project" value="InterPro"/>
</dbReference>
<dbReference type="PANTHER" id="PTHR32071">
    <property type="entry name" value="TRANSCRIPTIONAL REGULATORY PROTEIN"/>
    <property type="match status" value="1"/>
</dbReference>
<keyword evidence="5" id="KW-0597">Phosphoprotein</keyword>
<accession>A0A5K7Z5H6</accession>
<dbReference type="PROSITE" id="PS50045">
    <property type="entry name" value="SIGMA54_INTERACT_4"/>
    <property type="match status" value="1"/>
</dbReference>
<dbReference type="SUPFAM" id="SSF52172">
    <property type="entry name" value="CheY-like"/>
    <property type="match status" value="1"/>
</dbReference>